<evidence type="ECO:0000313" key="2">
    <source>
        <dbReference type="Proteomes" id="UP000250266"/>
    </source>
</evidence>
<keyword evidence="2" id="KW-1185">Reference proteome</keyword>
<evidence type="ECO:0000313" key="1">
    <source>
        <dbReference type="EMBL" id="OCK75306.1"/>
    </source>
</evidence>
<dbReference type="AlphaFoldDB" id="A0A8E2E0W7"/>
<reference evidence="1 2" key="1">
    <citation type="journal article" date="2016" name="Nat. Commun.">
        <title>Ectomycorrhizal ecology is imprinted in the genome of the dominant symbiotic fungus Cenococcum geophilum.</title>
        <authorList>
            <consortium name="DOE Joint Genome Institute"/>
            <person name="Peter M."/>
            <person name="Kohler A."/>
            <person name="Ohm R.A."/>
            <person name="Kuo A."/>
            <person name="Krutzmann J."/>
            <person name="Morin E."/>
            <person name="Arend M."/>
            <person name="Barry K.W."/>
            <person name="Binder M."/>
            <person name="Choi C."/>
            <person name="Clum A."/>
            <person name="Copeland A."/>
            <person name="Grisel N."/>
            <person name="Haridas S."/>
            <person name="Kipfer T."/>
            <person name="LaButti K."/>
            <person name="Lindquist E."/>
            <person name="Lipzen A."/>
            <person name="Maire R."/>
            <person name="Meier B."/>
            <person name="Mihaltcheva S."/>
            <person name="Molinier V."/>
            <person name="Murat C."/>
            <person name="Poggeler S."/>
            <person name="Quandt C.A."/>
            <person name="Sperisen C."/>
            <person name="Tritt A."/>
            <person name="Tisserant E."/>
            <person name="Crous P.W."/>
            <person name="Henrissat B."/>
            <person name="Nehls U."/>
            <person name="Egli S."/>
            <person name="Spatafora J.W."/>
            <person name="Grigoriev I.V."/>
            <person name="Martin F.M."/>
        </authorList>
    </citation>
    <scope>NUCLEOTIDE SEQUENCE [LARGE SCALE GENOMIC DNA]</scope>
    <source>
        <strain evidence="1 2">CBS 459.81</strain>
    </source>
</reference>
<gene>
    <name evidence="1" type="ORF">K432DRAFT_308843</name>
</gene>
<feature type="non-terminal residue" evidence="1">
    <location>
        <position position="1"/>
    </location>
</feature>
<accession>A0A8E2E0W7</accession>
<organism evidence="1 2">
    <name type="scientific">Lepidopterella palustris CBS 459.81</name>
    <dbReference type="NCBI Taxonomy" id="1314670"/>
    <lineage>
        <taxon>Eukaryota</taxon>
        <taxon>Fungi</taxon>
        <taxon>Dikarya</taxon>
        <taxon>Ascomycota</taxon>
        <taxon>Pezizomycotina</taxon>
        <taxon>Dothideomycetes</taxon>
        <taxon>Pleosporomycetidae</taxon>
        <taxon>Mytilinidiales</taxon>
        <taxon>Argynnaceae</taxon>
        <taxon>Lepidopterella</taxon>
    </lineage>
</organism>
<dbReference type="OrthoDB" id="2157103at2759"/>
<dbReference type="Proteomes" id="UP000250266">
    <property type="component" value="Unassembled WGS sequence"/>
</dbReference>
<protein>
    <submittedName>
        <fullName evidence="1">Uncharacterized protein</fullName>
    </submittedName>
</protein>
<dbReference type="EMBL" id="KV745335">
    <property type="protein sequence ID" value="OCK75306.1"/>
    <property type="molecule type" value="Genomic_DNA"/>
</dbReference>
<sequence>LKMQSLAGDGGEAGVGLENGHSVSMKRSVCENKFRHIRHTESYTSFGSFCDLSISICITLQEVLDQTQLCINELNRRTLHPSA</sequence>
<name>A0A8E2E0W7_9PEZI</name>
<proteinExistence type="predicted"/>